<dbReference type="InterPro" id="IPR027417">
    <property type="entry name" value="P-loop_NTPase"/>
</dbReference>
<dbReference type="Gene3D" id="1.10.8.730">
    <property type="match status" value="1"/>
</dbReference>
<protein>
    <submittedName>
        <fullName evidence="3">DUF87 domain-containing protein</fullName>
    </submittedName>
</protein>
<evidence type="ECO:0000313" key="3">
    <source>
        <dbReference type="EMBL" id="RGE70728.1"/>
    </source>
</evidence>
<accession>A0A3E3IUE1</accession>
<dbReference type="OrthoDB" id="9804380at2"/>
<keyword evidence="4" id="KW-1185">Reference proteome</keyword>
<sequence>MLQILKLPRREPKKMVGWNDELVIRPDTPLTPAQKKQLAKAIKRAKRDGKIAASAQQTIPYEEMYQNGVCSLGNRLYSKSVAFEDCSYAEASDDDKAVIFELYCRLVNYFGPSVAFELSVVCYYPDMAEYRKILRIPSTGDGFDTIRKEYSDMLLSKAGLCKTERRLCLTFTVEADDVRQAASRLEQIEADVLVRFKGIGTEAHGMDGYERLLLLHQCLHLDEPQKFRFNWDSLTGTGLSSKDYIAPSSFQFKEGRYFRVGPSVGAVSFLQIRATKIYDTLLNALLNIESSQIVSIHAKALDQGAALKAVKRKLSDLDKAKIDEQKRAVRSGFDMDILPPDLVTFGKEAEKLLEDLQNHDEKMFMVTILLVHTAPTKQKLENIIYSVNGIANANNCDLIRLDYQQEQGYLSALPLGVNQVEIQRGLTTSGTAIFLPFRSCEVFQPGGLYYGVNAQTKHLILADRKTLKCPNGIVLGTPGSGKSFFAKKEIANSFFATPDHILILDVENEYTALVEQLQGQVLYLAPDSQSYLNPMDLDLSTDVGESPMLMQADFLLSQCELMMASYGNPLMPIEKSLIDRCISLVYRDYLKRPTPENMPILGDLYQCLRAQDNHTADDLATAMEIYVTGSLSYLNHRTNVDLNNRLVCYNTSKMGQGLKKLVMANVQKHIWQRTTINRYAGVTTRIFLDEFHMLLKEPQTAAYTAEIYKRFRKWNGIPTSLTQNVKDLLASPEIENILENSDFILMLNQGASDRGILAQRLGISPQELTHVTNSGEGEGLLFFGDKIIPFVDKFPRDTQLYRVMTTKPSDLAA</sequence>
<comment type="caution">
    <text evidence="3">The sequence shown here is derived from an EMBL/GenBank/DDBJ whole genome shotgun (WGS) entry which is preliminary data.</text>
</comment>
<reference evidence="3 5" key="1">
    <citation type="submission" date="2018-08" db="EMBL/GenBank/DDBJ databases">
        <title>A genome reference for cultivated species of the human gut microbiota.</title>
        <authorList>
            <person name="Zou Y."/>
            <person name="Xue W."/>
            <person name="Luo G."/>
        </authorList>
    </citation>
    <scope>NUCLEOTIDE SEQUENCE [LARGE SCALE GENOMIC DNA]</scope>
    <source>
        <strain evidence="3 5">AF26-4BH</strain>
        <strain evidence="2">TF05-5AC</strain>
    </source>
</reference>
<dbReference type="InterPro" id="IPR043964">
    <property type="entry name" value="P-loop_TraG"/>
</dbReference>
<evidence type="ECO:0000313" key="2">
    <source>
        <dbReference type="EMBL" id="RGE56627.1"/>
    </source>
</evidence>
<organism evidence="3 5">
    <name type="scientific">Eisenbergiella massiliensis</name>
    <dbReference type="NCBI Taxonomy" id="1720294"/>
    <lineage>
        <taxon>Bacteria</taxon>
        <taxon>Bacillati</taxon>
        <taxon>Bacillota</taxon>
        <taxon>Clostridia</taxon>
        <taxon>Lachnospirales</taxon>
        <taxon>Lachnospiraceae</taxon>
        <taxon>Eisenbergiella</taxon>
    </lineage>
</organism>
<dbReference type="Pfam" id="PF19044">
    <property type="entry name" value="P-loop_TraG"/>
    <property type="match status" value="2"/>
</dbReference>
<dbReference type="Gene3D" id="3.40.50.300">
    <property type="entry name" value="P-loop containing nucleotide triphosphate hydrolases"/>
    <property type="match status" value="1"/>
</dbReference>
<name>A0A3E3IUE1_9FIRM</name>
<dbReference type="Proteomes" id="UP000261166">
    <property type="component" value="Unassembled WGS sequence"/>
</dbReference>
<gene>
    <name evidence="3" type="ORF">DWY69_16075</name>
    <name evidence="2" type="ORF">DXC51_23625</name>
</gene>
<dbReference type="NCBIfam" id="NF045971">
    <property type="entry name" value="conju_CD1110"/>
    <property type="match status" value="1"/>
</dbReference>
<dbReference type="EMBL" id="QVLV01000023">
    <property type="protein sequence ID" value="RGE56627.1"/>
    <property type="molecule type" value="Genomic_DNA"/>
</dbReference>
<evidence type="ECO:0000313" key="4">
    <source>
        <dbReference type="Proteomes" id="UP000260812"/>
    </source>
</evidence>
<dbReference type="InterPro" id="IPR051162">
    <property type="entry name" value="T4SS_component"/>
</dbReference>
<feature type="domain" description="TraG P-loop" evidence="1">
    <location>
        <begin position="623"/>
        <end position="750"/>
    </location>
</feature>
<dbReference type="AlphaFoldDB" id="A0A3E3IUE1"/>
<dbReference type="SUPFAM" id="SSF52540">
    <property type="entry name" value="P-loop containing nucleoside triphosphate hydrolases"/>
    <property type="match status" value="1"/>
</dbReference>
<dbReference type="PANTHER" id="PTHR30121:SF6">
    <property type="entry name" value="SLR6007 PROTEIN"/>
    <property type="match status" value="1"/>
</dbReference>
<dbReference type="PANTHER" id="PTHR30121">
    <property type="entry name" value="UNCHARACTERIZED PROTEIN YJGR-RELATED"/>
    <property type="match status" value="1"/>
</dbReference>
<feature type="domain" description="TraG P-loop" evidence="1">
    <location>
        <begin position="468"/>
        <end position="535"/>
    </location>
</feature>
<dbReference type="EMBL" id="QVLU01000014">
    <property type="protein sequence ID" value="RGE70728.1"/>
    <property type="molecule type" value="Genomic_DNA"/>
</dbReference>
<proteinExistence type="predicted"/>
<dbReference type="Proteomes" id="UP000260812">
    <property type="component" value="Unassembled WGS sequence"/>
</dbReference>
<evidence type="ECO:0000313" key="5">
    <source>
        <dbReference type="Proteomes" id="UP000261166"/>
    </source>
</evidence>
<evidence type="ECO:0000259" key="1">
    <source>
        <dbReference type="Pfam" id="PF19044"/>
    </source>
</evidence>